<evidence type="ECO:0000256" key="7">
    <source>
        <dbReference type="SAM" id="Coils"/>
    </source>
</evidence>
<protein>
    <submittedName>
        <fullName evidence="11">MotA/TolQ/ExbB proton channel family protein</fullName>
    </submittedName>
</protein>
<sequence length="466" mass="50121">MKKIVTLLLVLGSLGLNAQNTQSFTAAANEAEQRLEKALAELDLIQEEINTTRPKLGAKLDDVESEALRLRSEASNVARIKAGFDVEVSQLGNERQSVIDNNNYIQSTLLNEYIRRLELTIDPSEIPQYSDVIRQTLAFLETEEEVDDTTIFKNQLEIVSMSLDRVEDIIGGNTFEGNAIVDGTLKDGQFALLGPVSYFTDGAGTVGITNGMIENKANIYTLKGYGDSISGTISSGSGNLPIDTTDGEALEGITHDITLLQEFALGGFVMFPILGLFILAILIAIFKAIELFRVKAAKAKDIDVILDHLRADNSDAALAHAKSVGGPVGEMLCTAVENASEDREVIEEVLYETIIKTQPKLERLLAFIAVVAATAPLLGLLGTVTGMIKTFKLITIVGTGDARNLSSGISEALITTKWGLIVAIPTLIMHALLNRKAKGVVGSMEQSAVGFINGVVEIRGESKEQA</sequence>
<feature type="signal peptide" evidence="9">
    <location>
        <begin position="1"/>
        <end position="18"/>
    </location>
</feature>
<dbReference type="EMBL" id="JAAGNX010000001">
    <property type="protein sequence ID" value="NDV61294.1"/>
    <property type="molecule type" value="Genomic_DNA"/>
</dbReference>
<proteinExistence type="inferred from homology"/>
<dbReference type="Pfam" id="PF01618">
    <property type="entry name" value="MotA_ExbB"/>
    <property type="match status" value="1"/>
</dbReference>
<evidence type="ECO:0000313" key="11">
    <source>
        <dbReference type="EMBL" id="NDV61294.1"/>
    </source>
</evidence>
<comment type="caution">
    <text evidence="11">The sequence shown here is derived from an EMBL/GenBank/DDBJ whole genome shotgun (WGS) entry which is preliminary data.</text>
</comment>
<feature type="transmembrane region" description="Helical" evidence="8">
    <location>
        <begin position="408"/>
        <end position="428"/>
    </location>
</feature>
<keyword evidence="5 8" id="KW-0472">Membrane</keyword>
<evidence type="ECO:0000256" key="9">
    <source>
        <dbReference type="SAM" id="SignalP"/>
    </source>
</evidence>
<feature type="coiled-coil region" evidence="7">
    <location>
        <begin position="21"/>
        <end position="48"/>
    </location>
</feature>
<dbReference type="Proteomes" id="UP000478417">
    <property type="component" value="Unassembled WGS sequence"/>
</dbReference>
<dbReference type="InterPro" id="IPR002898">
    <property type="entry name" value="MotA_ExbB_proton_chnl"/>
</dbReference>
<evidence type="ECO:0000256" key="5">
    <source>
        <dbReference type="ARBA" id="ARBA00023136"/>
    </source>
</evidence>
<organism evidence="11 12">
    <name type="scientific">Oceanipulchritudo coccoides</name>
    <dbReference type="NCBI Taxonomy" id="2706888"/>
    <lineage>
        <taxon>Bacteria</taxon>
        <taxon>Pseudomonadati</taxon>
        <taxon>Verrucomicrobiota</taxon>
        <taxon>Opitutia</taxon>
        <taxon>Puniceicoccales</taxon>
        <taxon>Oceanipulchritudinaceae</taxon>
        <taxon>Oceanipulchritudo</taxon>
    </lineage>
</organism>
<feature type="transmembrane region" description="Helical" evidence="8">
    <location>
        <begin position="263"/>
        <end position="286"/>
    </location>
</feature>
<gene>
    <name evidence="11" type="ORF">G0Q06_02385</name>
</gene>
<keyword evidence="7" id="KW-0175">Coiled coil</keyword>
<evidence type="ECO:0000256" key="6">
    <source>
        <dbReference type="RuleBase" id="RU004057"/>
    </source>
</evidence>
<dbReference type="PIRSF" id="PIRSF037714">
    <property type="entry name" value="TolR"/>
    <property type="match status" value="1"/>
</dbReference>
<keyword evidence="6" id="KW-0653">Protein transport</keyword>
<evidence type="ECO:0000313" key="12">
    <source>
        <dbReference type="Proteomes" id="UP000478417"/>
    </source>
</evidence>
<keyword evidence="6" id="KW-0813">Transport</keyword>
<keyword evidence="12" id="KW-1185">Reference proteome</keyword>
<evidence type="ECO:0000256" key="4">
    <source>
        <dbReference type="ARBA" id="ARBA00022989"/>
    </source>
</evidence>
<dbReference type="InterPro" id="IPR050790">
    <property type="entry name" value="ExbB/TolQ_transport"/>
</dbReference>
<name>A0A6B2LZC2_9BACT</name>
<dbReference type="PANTHER" id="PTHR30625:SF11">
    <property type="entry name" value="MOTA_TOLQ_EXBB PROTON CHANNEL DOMAIN-CONTAINING PROTEIN"/>
    <property type="match status" value="1"/>
</dbReference>
<feature type="domain" description="MotA/TolQ/ExbB proton channel" evidence="10">
    <location>
        <begin position="329"/>
        <end position="445"/>
    </location>
</feature>
<dbReference type="PANTHER" id="PTHR30625">
    <property type="entry name" value="PROTEIN TOLQ"/>
    <property type="match status" value="1"/>
</dbReference>
<comment type="similarity">
    <text evidence="6">Belongs to the exbB/tolQ family.</text>
</comment>
<evidence type="ECO:0000256" key="3">
    <source>
        <dbReference type="ARBA" id="ARBA00022692"/>
    </source>
</evidence>
<evidence type="ECO:0000256" key="8">
    <source>
        <dbReference type="SAM" id="Phobius"/>
    </source>
</evidence>
<keyword evidence="2" id="KW-1003">Cell membrane</keyword>
<dbReference type="GO" id="GO:0005886">
    <property type="term" value="C:plasma membrane"/>
    <property type="evidence" value="ECO:0007669"/>
    <property type="project" value="UniProtKB-SubCell"/>
</dbReference>
<feature type="transmembrane region" description="Helical" evidence="8">
    <location>
        <begin position="364"/>
        <end position="388"/>
    </location>
</feature>
<keyword evidence="4 8" id="KW-1133">Transmembrane helix</keyword>
<evidence type="ECO:0000259" key="10">
    <source>
        <dbReference type="Pfam" id="PF01618"/>
    </source>
</evidence>
<reference evidence="11 12" key="1">
    <citation type="submission" date="2020-02" db="EMBL/GenBank/DDBJ databases">
        <title>Albibacoteraceae fam. nov., the first described family within the subdivision 4 Verrucomicrobia.</title>
        <authorList>
            <person name="Xi F."/>
        </authorList>
    </citation>
    <scope>NUCLEOTIDE SEQUENCE [LARGE SCALE GENOMIC DNA]</scope>
    <source>
        <strain evidence="11 12">CK1056</strain>
    </source>
</reference>
<dbReference type="RefSeq" id="WP_163962095.1">
    <property type="nucleotide sequence ID" value="NZ_JAAGNX010000001.1"/>
</dbReference>
<evidence type="ECO:0000256" key="2">
    <source>
        <dbReference type="ARBA" id="ARBA00022475"/>
    </source>
</evidence>
<feature type="chain" id="PRO_5025616347" evidence="9">
    <location>
        <begin position="19"/>
        <end position="466"/>
    </location>
</feature>
<dbReference type="InterPro" id="IPR017270">
    <property type="entry name" value="MotA/TolQ/ExbB-rel"/>
</dbReference>
<keyword evidence="3 8" id="KW-0812">Transmembrane</keyword>
<accession>A0A6B2LZC2</accession>
<dbReference type="AlphaFoldDB" id="A0A6B2LZC2"/>
<comment type="subcellular location">
    <subcellularLocation>
        <location evidence="1">Cell membrane</location>
        <topology evidence="1">Multi-pass membrane protein</topology>
    </subcellularLocation>
    <subcellularLocation>
        <location evidence="6">Membrane</location>
        <topology evidence="6">Multi-pass membrane protein</topology>
    </subcellularLocation>
</comment>
<dbReference type="GO" id="GO:0017038">
    <property type="term" value="P:protein import"/>
    <property type="evidence" value="ECO:0007669"/>
    <property type="project" value="TreeGrafter"/>
</dbReference>
<keyword evidence="9" id="KW-0732">Signal</keyword>
<evidence type="ECO:0000256" key="1">
    <source>
        <dbReference type="ARBA" id="ARBA00004651"/>
    </source>
</evidence>